<name>A0A3A9JHE1_9PROT</name>
<keyword evidence="3 5" id="KW-0456">Lyase</keyword>
<dbReference type="GO" id="GO:0046872">
    <property type="term" value="F:metal ion binding"/>
    <property type="evidence" value="ECO:0007669"/>
    <property type="project" value="UniProtKB-KW"/>
</dbReference>
<proteinExistence type="inferred from homology"/>
<dbReference type="RefSeq" id="WP_120639392.1">
    <property type="nucleotide sequence ID" value="NZ_RAQU01000108.1"/>
</dbReference>
<accession>A0A3A9JHE1</accession>
<evidence type="ECO:0000313" key="8">
    <source>
        <dbReference type="Proteomes" id="UP000278036"/>
    </source>
</evidence>
<dbReference type="EC" id="4.1.3.4" evidence="6"/>
<dbReference type="Pfam" id="PF00682">
    <property type="entry name" value="HMGL-like"/>
    <property type="match status" value="1"/>
</dbReference>
<evidence type="ECO:0000256" key="2">
    <source>
        <dbReference type="ARBA" id="ARBA00022723"/>
    </source>
</evidence>
<dbReference type="InterPro" id="IPR043594">
    <property type="entry name" value="HMGL"/>
</dbReference>
<dbReference type="Proteomes" id="UP000278036">
    <property type="component" value="Unassembled WGS sequence"/>
</dbReference>
<dbReference type="GO" id="GO:0046951">
    <property type="term" value="P:ketone body biosynthetic process"/>
    <property type="evidence" value="ECO:0007669"/>
    <property type="project" value="TreeGrafter"/>
</dbReference>
<organism evidence="5 8">
    <name type="scientific">Teichococcus wenyumeiae</name>
    <dbReference type="NCBI Taxonomy" id="2478470"/>
    <lineage>
        <taxon>Bacteria</taxon>
        <taxon>Pseudomonadati</taxon>
        <taxon>Pseudomonadota</taxon>
        <taxon>Alphaproteobacteria</taxon>
        <taxon>Acetobacterales</taxon>
        <taxon>Roseomonadaceae</taxon>
        <taxon>Roseomonas</taxon>
    </lineage>
</organism>
<dbReference type="Gene3D" id="3.20.20.70">
    <property type="entry name" value="Aldolase class I"/>
    <property type="match status" value="1"/>
</dbReference>
<dbReference type="InterPro" id="IPR000891">
    <property type="entry name" value="PYR_CT"/>
</dbReference>
<dbReference type="AlphaFoldDB" id="A0A3A9JHE1"/>
<evidence type="ECO:0000313" key="5">
    <source>
        <dbReference type="EMBL" id="RKK03046.1"/>
    </source>
</evidence>
<dbReference type="InParanoid" id="A0A3A9JHE1"/>
<dbReference type="Proteomes" id="UP000274097">
    <property type="component" value="Unassembled WGS sequence"/>
</dbReference>
<comment type="similarity">
    <text evidence="1">Belongs to the HMG-CoA lyase family.</text>
</comment>
<dbReference type="PROSITE" id="PS50991">
    <property type="entry name" value="PYR_CT"/>
    <property type="match status" value="1"/>
</dbReference>
<dbReference type="EMBL" id="RFLX01000001">
    <property type="protein sequence ID" value="RMI26857.1"/>
    <property type="molecule type" value="Genomic_DNA"/>
</dbReference>
<evidence type="ECO:0000313" key="6">
    <source>
        <dbReference type="EMBL" id="RMI26857.1"/>
    </source>
</evidence>
<evidence type="ECO:0000256" key="1">
    <source>
        <dbReference type="ARBA" id="ARBA00009405"/>
    </source>
</evidence>
<keyword evidence="7" id="KW-1185">Reference proteome</keyword>
<dbReference type="PANTHER" id="PTHR42738:SF7">
    <property type="entry name" value="HYDROXYMETHYLGLUTARYL-COA LYASE"/>
    <property type="match status" value="1"/>
</dbReference>
<dbReference type="GO" id="GO:0006552">
    <property type="term" value="P:L-leucine catabolic process"/>
    <property type="evidence" value="ECO:0007669"/>
    <property type="project" value="TreeGrafter"/>
</dbReference>
<dbReference type="GO" id="GO:0004419">
    <property type="term" value="F:hydroxymethylglutaryl-CoA lyase activity"/>
    <property type="evidence" value="ECO:0007669"/>
    <property type="project" value="UniProtKB-EC"/>
</dbReference>
<dbReference type="FunCoup" id="A0A3A9JHE1">
    <property type="interactions" value="128"/>
</dbReference>
<dbReference type="CDD" id="cd07938">
    <property type="entry name" value="DRE_TIM_HMGL"/>
    <property type="match status" value="1"/>
</dbReference>
<reference evidence="5 8" key="1">
    <citation type="submission" date="2018-09" db="EMBL/GenBank/DDBJ databases">
        <title>Roseomonas sp. nov., isolated from feces of Tibetan antelopes in the Qinghai-Tibet plateau, China.</title>
        <authorList>
            <person name="Tian Z."/>
        </authorList>
    </citation>
    <scope>NUCLEOTIDE SEQUENCE [LARGE SCALE GENOMIC DNA]</scope>
    <source>
        <strain evidence="6 7">Z23</strain>
        <strain evidence="5 8">Z24</strain>
    </source>
</reference>
<evidence type="ECO:0000256" key="3">
    <source>
        <dbReference type="ARBA" id="ARBA00023239"/>
    </source>
</evidence>
<evidence type="ECO:0000313" key="7">
    <source>
        <dbReference type="Proteomes" id="UP000274097"/>
    </source>
</evidence>
<protein>
    <submittedName>
        <fullName evidence="5">Hydroxymethylglutaryl-CoA lyase</fullName>
        <ecNumber evidence="6">4.1.3.4</ecNumber>
    </submittedName>
</protein>
<dbReference type="EMBL" id="RAQU01000108">
    <property type="protein sequence ID" value="RKK03046.1"/>
    <property type="molecule type" value="Genomic_DNA"/>
</dbReference>
<dbReference type="PANTHER" id="PTHR42738">
    <property type="entry name" value="HYDROXYMETHYLGLUTARYL-COA LYASE"/>
    <property type="match status" value="1"/>
</dbReference>
<comment type="caution">
    <text evidence="5">The sequence shown here is derived from an EMBL/GenBank/DDBJ whole genome shotgun (WGS) entry which is preliminary data.</text>
</comment>
<sequence>MSDLPATVDILEEGPREGFQIEPGPIATADKIALIDALSATGLKRIQVASFVSPKLVPGWADAEDVVAGFTPRPGVDYVALWLNPKGLDRVLRFRDRLAITGSISISASEAFSKRNLNRDQAGQLEAMRTSIAAHRAQGVAVTRISVMAAFGCNFQGDVTVPQAVSALAGAMALAEETGSSIDRIVLADSMGWANPGHVERLVGAVRERWPEPRLTLHLHDTRGLGIANAHAGLRMGVSAFDAAVGGLGGCPFAAHPGAPGNIATEELVLLCEELGIRTGVDLEALLEAGALAERIVGHRLPSALLRGGGLAPLRQQAAVG</sequence>
<dbReference type="InterPro" id="IPR013785">
    <property type="entry name" value="Aldolase_TIM"/>
</dbReference>
<dbReference type="NCBIfam" id="NF004283">
    <property type="entry name" value="PRK05692.1"/>
    <property type="match status" value="1"/>
</dbReference>
<evidence type="ECO:0000259" key="4">
    <source>
        <dbReference type="PROSITE" id="PS50991"/>
    </source>
</evidence>
<gene>
    <name evidence="5" type="ORF">D6Z83_16575</name>
    <name evidence="6" type="ORF">EBE87_00195</name>
</gene>
<feature type="domain" description="Pyruvate carboxyltransferase" evidence="4">
    <location>
        <begin position="8"/>
        <end position="287"/>
    </location>
</feature>
<dbReference type="SUPFAM" id="SSF51569">
    <property type="entry name" value="Aldolase"/>
    <property type="match status" value="1"/>
</dbReference>
<keyword evidence="2" id="KW-0479">Metal-binding</keyword>
<dbReference type="OrthoDB" id="9784013at2"/>